<keyword evidence="7" id="KW-1185">Reference proteome</keyword>
<sequence length="1180" mass="132705">MHAAAPQAEQARGQGQGQAAAGHEGTVIRSAAGLALALGLVLAGAGAGAGQAADRLLGLRYIVEVASGEGVELEGAASSSGRGVKNKPSLQIVSCNMASEVILIVCQKEKEYHDSARRTMDEFDQWINSHETLDGMSATTAADLEREIRREGEEIRRMTQVMKEISERKERATRKTKVLQALAWGAGEEVKMVTERLHQVKQEKQRLEEDNILKDQCIRSLVDERKQFLSKISELSEDLNTLRRSDQDRSQLLNEKKELLSKINVLTDENSSLQRSDQVHNQVVHDRDELLSKNSVLSERIKALERTEQERAVLVSEREELLSKLSSLSEEVSTLKQSDAQQLGQLLDENKALVSTVSQLTENLKALEQLKQGQETHVEEKKGLQSTINVLTAEIEALKRLDQERAQLLKDKDEFVARIDVLTEESRAFRQLEHERVQLINEREEYLSTINVLTEDINSLRRLDQERVLLAKEKQELLNTVNVLNDEIGSLRLLDHERVQLVNEKEKLLGDISVLTEDINTVMRLNSEGDQERKNLAAEREELLTRVSNLTEEISTFKRLIEERAQLYELQREELELEMKQRVVGMELQLKDADKKIRALESSSKATARLYQQKQESFKVCLQKFMAELRDLRAESDSSKHLVLGFHDDWQRWIDDVGVGIQESTKAATGGYQKLLIENRKLYNEVQDLRGNIRVFCRVKPMEGAHAGTPSVVDYVGENGDIMVVNPNKQGRDSHRIFKFNKVFGLSASQEQIYRDTQPLIRSVLDGYNVCIFAYGQTGSGKTYTMSGPRSSTEELDFGVNYRALHDLFKISENRRDTFQYEIGVQMIEIYNEQVRDLLSSTATGQNKRLDIRKNSQQLGFNVPDACLMSVRSKEDVLELMAIGEQNRAVGATALNDRSSRSHSVVTVHVHAVDLNSGSRLRGCLHLVDLAGSERIDKSEVTGDRLKEAQHINKSLSALGDVIAALAQRSTHVPYRNSKLTQLLQDSLGGHAKALMVVHINPDVDSFGETLSTLKFAERVAAVELGLARSNKEPGELRELKEQVSVMKDIIAQKDAEMHRLRDLRISTISGDRVKGKGTTALIPHKLIKESSLARRAKYSASGSPRFLVGQNHHHLEEPKSPLGNAISRDHLHHSSHLGGSENHHPQLTMGQQQKSSVVDHPESQLPRYTGKSWLHRESL</sequence>
<feature type="domain" description="Kinesin motor" evidence="5">
    <location>
        <begin position="692"/>
        <end position="1023"/>
    </location>
</feature>
<keyword evidence="1 2" id="KW-0505">Motor protein</keyword>
<comment type="similarity">
    <text evidence="2">Belongs to the TRAFAC class myosin-kinesin ATPase superfamily. Kinesin family.</text>
</comment>
<protein>
    <recommendedName>
        <fullName evidence="5">Kinesin motor domain-containing protein</fullName>
    </recommendedName>
</protein>
<feature type="region of interest" description="Disordered" evidence="4">
    <location>
        <begin position="1"/>
        <end position="21"/>
    </location>
</feature>
<feature type="region of interest" description="Disordered" evidence="4">
    <location>
        <begin position="1115"/>
        <end position="1180"/>
    </location>
</feature>
<dbReference type="PANTHER" id="PTHR47972">
    <property type="entry name" value="KINESIN-LIKE PROTEIN KLP-3"/>
    <property type="match status" value="1"/>
</dbReference>
<organism evidence="6 7">
    <name type="scientific">Marchantia polymorpha subsp. ruderalis</name>
    <dbReference type="NCBI Taxonomy" id="1480154"/>
    <lineage>
        <taxon>Eukaryota</taxon>
        <taxon>Viridiplantae</taxon>
        <taxon>Streptophyta</taxon>
        <taxon>Embryophyta</taxon>
        <taxon>Marchantiophyta</taxon>
        <taxon>Marchantiopsida</taxon>
        <taxon>Marchantiidae</taxon>
        <taxon>Marchantiales</taxon>
        <taxon>Marchantiaceae</taxon>
        <taxon>Marchantia</taxon>
    </lineage>
</organism>
<dbReference type="AlphaFoldDB" id="A0A176W645"/>
<dbReference type="Pfam" id="PF00225">
    <property type="entry name" value="Kinesin"/>
    <property type="match status" value="1"/>
</dbReference>
<dbReference type="PANTHER" id="PTHR47972:SF28">
    <property type="entry name" value="KINESIN-LIKE PROTEIN KLP-3"/>
    <property type="match status" value="1"/>
</dbReference>
<dbReference type="InterPro" id="IPR001752">
    <property type="entry name" value="Kinesin_motor_dom"/>
</dbReference>
<dbReference type="GO" id="GO:0005524">
    <property type="term" value="F:ATP binding"/>
    <property type="evidence" value="ECO:0007669"/>
    <property type="project" value="UniProtKB-UniRule"/>
</dbReference>
<proteinExistence type="inferred from homology"/>
<feature type="coiled-coil region" evidence="3">
    <location>
        <begin position="141"/>
        <end position="480"/>
    </location>
</feature>
<dbReference type="GO" id="GO:0007018">
    <property type="term" value="P:microtubule-based movement"/>
    <property type="evidence" value="ECO:0007669"/>
    <property type="project" value="InterPro"/>
</dbReference>
<evidence type="ECO:0000256" key="4">
    <source>
        <dbReference type="SAM" id="MobiDB-lite"/>
    </source>
</evidence>
<feature type="binding site" evidence="2">
    <location>
        <begin position="776"/>
        <end position="783"/>
    </location>
    <ligand>
        <name>ATP</name>
        <dbReference type="ChEBI" id="CHEBI:30616"/>
    </ligand>
</feature>
<evidence type="ECO:0000259" key="5">
    <source>
        <dbReference type="PROSITE" id="PS50067"/>
    </source>
</evidence>
<dbReference type="SMART" id="SM00129">
    <property type="entry name" value="KISc"/>
    <property type="match status" value="1"/>
</dbReference>
<dbReference type="GO" id="GO:0015630">
    <property type="term" value="C:microtubule cytoskeleton"/>
    <property type="evidence" value="ECO:0007669"/>
    <property type="project" value="TreeGrafter"/>
</dbReference>
<accession>A0A176W645</accession>
<keyword evidence="2" id="KW-0547">Nucleotide-binding</keyword>
<dbReference type="GO" id="GO:0003777">
    <property type="term" value="F:microtubule motor activity"/>
    <property type="evidence" value="ECO:0007669"/>
    <property type="project" value="InterPro"/>
</dbReference>
<evidence type="ECO:0000256" key="1">
    <source>
        <dbReference type="ARBA" id="ARBA00023175"/>
    </source>
</evidence>
<dbReference type="GO" id="GO:0008017">
    <property type="term" value="F:microtubule binding"/>
    <property type="evidence" value="ECO:0007669"/>
    <property type="project" value="InterPro"/>
</dbReference>
<dbReference type="FunFam" id="3.40.850.10:FF:000111">
    <property type="entry name" value="p-loop nucleoside triphosphate hydrolase superfamily protein with CH (Calponin Homology) domain"/>
    <property type="match status" value="1"/>
</dbReference>
<dbReference type="InterPro" id="IPR027417">
    <property type="entry name" value="P-loop_NTPase"/>
</dbReference>
<reference evidence="6" key="1">
    <citation type="submission" date="2016-03" db="EMBL/GenBank/DDBJ databases">
        <title>Mechanisms controlling the formation of the plant cell surface in tip-growing cells are functionally conserved among land plants.</title>
        <authorList>
            <person name="Honkanen S."/>
            <person name="Jones V.A."/>
            <person name="Morieri G."/>
            <person name="Champion C."/>
            <person name="Hetherington A.J."/>
            <person name="Kelly S."/>
            <person name="Saint-Marcoux D."/>
            <person name="Proust H."/>
            <person name="Prescott H."/>
            <person name="Dolan L."/>
        </authorList>
    </citation>
    <scope>NUCLEOTIDE SEQUENCE [LARGE SCALE GENOMIC DNA]</scope>
    <source>
        <tissue evidence="6">Whole gametophyte</tissue>
    </source>
</reference>
<evidence type="ECO:0000313" key="7">
    <source>
        <dbReference type="Proteomes" id="UP000077202"/>
    </source>
</evidence>
<dbReference type="EMBL" id="LVLJ01001765">
    <property type="protein sequence ID" value="OAE28143.1"/>
    <property type="molecule type" value="Genomic_DNA"/>
</dbReference>
<gene>
    <name evidence="6" type="ORF">AXG93_638s1310</name>
</gene>
<keyword evidence="2" id="KW-0067">ATP-binding</keyword>
<evidence type="ECO:0000256" key="2">
    <source>
        <dbReference type="PROSITE-ProRule" id="PRU00283"/>
    </source>
</evidence>
<dbReference type="Proteomes" id="UP000077202">
    <property type="component" value="Unassembled WGS sequence"/>
</dbReference>
<evidence type="ECO:0000256" key="3">
    <source>
        <dbReference type="SAM" id="Coils"/>
    </source>
</evidence>
<dbReference type="PROSITE" id="PS50067">
    <property type="entry name" value="KINESIN_MOTOR_2"/>
    <property type="match status" value="1"/>
</dbReference>
<dbReference type="InterPro" id="IPR036961">
    <property type="entry name" value="Kinesin_motor_dom_sf"/>
</dbReference>
<dbReference type="FunFam" id="3.40.850.10:FF:000178">
    <property type="entry name" value="Kinesin-related protein3"/>
    <property type="match status" value="1"/>
</dbReference>
<comment type="caution">
    <text evidence="6">The sequence shown here is derived from an EMBL/GenBank/DDBJ whole genome shotgun (WGS) entry which is preliminary data.</text>
</comment>
<keyword evidence="3" id="KW-0175">Coiled coil</keyword>
<feature type="coiled-coil region" evidence="3">
    <location>
        <begin position="522"/>
        <end position="603"/>
    </location>
</feature>
<dbReference type="PRINTS" id="PR00380">
    <property type="entry name" value="KINESINHEAVY"/>
</dbReference>
<dbReference type="SUPFAM" id="SSF52540">
    <property type="entry name" value="P-loop containing nucleoside triphosphate hydrolases"/>
    <property type="match status" value="1"/>
</dbReference>
<dbReference type="InterPro" id="IPR027640">
    <property type="entry name" value="Kinesin-like_fam"/>
</dbReference>
<evidence type="ECO:0000313" key="6">
    <source>
        <dbReference type="EMBL" id="OAE28143.1"/>
    </source>
</evidence>
<name>A0A176W645_MARPO</name>
<dbReference type="Gene3D" id="3.40.850.10">
    <property type="entry name" value="Kinesin motor domain"/>
    <property type="match status" value="1"/>
</dbReference>